<dbReference type="Proteomes" id="UP000077154">
    <property type="component" value="Unassembled WGS sequence"/>
</dbReference>
<reference evidence="2" key="1">
    <citation type="submission" date="2016-03" db="EMBL/GenBank/DDBJ databases">
        <title>Updated assembly of Pseudogymnoascus destructans, the fungus causing white-nose syndrome of bats.</title>
        <authorList>
            <person name="Palmer J.M."/>
            <person name="Drees K.P."/>
            <person name="Foster J.T."/>
            <person name="Lindner D.L."/>
        </authorList>
    </citation>
    <scope>NUCLEOTIDE SEQUENCE [LARGE SCALE GENOMIC DNA]</scope>
    <source>
        <strain evidence="2">20631-21</strain>
    </source>
</reference>
<feature type="region of interest" description="Disordered" evidence="1">
    <location>
        <begin position="94"/>
        <end position="130"/>
    </location>
</feature>
<sequence>MENAPIDGLEALERHLKVLVEKPETPFDAKLFDDVELQFTPTNTPPLLNRLLPGLTATLTLTPHDPTPVASLASKLLAPLNFTTLLTIAPPPSLILALSSSPPPDSSPSPSSRKPPHPPPTSPSSPPTPT</sequence>
<protein>
    <submittedName>
        <fullName evidence="2">Uncharacterized protein</fullName>
    </submittedName>
</protein>
<dbReference type="GeneID" id="36286433"/>
<dbReference type="OrthoDB" id="4538483at2759"/>
<dbReference type="AlphaFoldDB" id="A0A177AF20"/>
<name>A0A177AF20_9PEZI</name>
<gene>
    <name evidence="2" type="ORF">VC83_03356</name>
</gene>
<evidence type="ECO:0000256" key="1">
    <source>
        <dbReference type="SAM" id="MobiDB-lite"/>
    </source>
</evidence>
<accession>A0A177AF20</accession>
<proteinExistence type="predicted"/>
<dbReference type="RefSeq" id="XP_024325986.1">
    <property type="nucleotide sequence ID" value="XM_024467004.1"/>
</dbReference>
<organism evidence="2">
    <name type="scientific">Pseudogymnoascus destructans</name>
    <dbReference type="NCBI Taxonomy" id="655981"/>
    <lineage>
        <taxon>Eukaryota</taxon>
        <taxon>Fungi</taxon>
        <taxon>Dikarya</taxon>
        <taxon>Ascomycota</taxon>
        <taxon>Pezizomycotina</taxon>
        <taxon>Leotiomycetes</taxon>
        <taxon>Thelebolales</taxon>
        <taxon>Thelebolaceae</taxon>
        <taxon>Pseudogymnoascus</taxon>
    </lineage>
</organism>
<evidence type="ECO:0000313" key="2">
    <source>
        <dbReference type="EMBL" id="OAF60705.1"/>
    </source>
</evidence>
<dbReference type="VEuPathDB" id="FungiDB:GMDG_08228"/>
<dbReference type="EMBL" id="KV441391">
    <property type="protein sequence ID" value="OAF60705.1"/>
    <property type="molecule type" value="Genomic_DNA"/>
</dbReference>
<feature type="compositionally biased region" description="Pro residues" evidence="1">
    <location>
        <begin position="117"/>
        <end position="130"/>
    </location>
</feature>